<gene>
    <name evidence="10" type="ORF">HPC62_03200</name>
</gene>
<accession>A0A6M8B4I5</accession>
<keyword evidence="6" id="KW-0472">Membrane</keyword>
<dbReference type="PROSITE" id="PS51441">
    <property type="entry name" value="CPCD_LIKE"/>
    <property type="match status" value="1"/>
</dbReference>
<evidence type="ECO:0000256" key="7">
    <source>
        <dbReference type="PROSITE-ProRule" id="PRU00775"/>
    </source>
</evidence>
<dbReference type="PANTHER" id="PTHR34011">
    <property type="entry name" value="PHYCOBILISOME 32.1 KDA LINKER POLYPEPTIDE, PHYCOCYANIN-ASSOCIATED, ROD 2-RELATED"/>
    <property type="match status" value="1"/>
</dbReference>
<comment type="similarity">
    <text evidence="7">Belongs to the phycobilisome linker protein family.</text>
</comment>
<feature type="domain" description="CpcD-like" evidence="8">
    <location>
        <begin position="229"/>
        <end position="281"/>
    </location>
</feature>
<proteinExistence type="inferred from homology"/>
<dbReference type="PIRSF" id="PIRSF005898">
    <property type="entry name" value="Phycobilisome_CpeC/CpcI"/>
    <property type="match status" value="1"/>
</dbReference>
<dbReference type="PANTHER" id="PTHR34011:SF6">
    <property type="entry name" value="PHYCOBILIPROTEIN APCE"/>
    <property type="match status" value="1"/>
</dbReference>
<evidence type="ECO:0000256" key="5">
    <source>
        <dbReference type="ARBA" id="ARBA00023078"/>
    </source>
</evidence>
<sequence>MSGLVAADRLGITAFSPSDRVELRPNWTEDDVQAVIWAAYRQVLGNDHLMASERLTSAESLLRQGQISVRDFVRAIAQSELYKEKFFYSNPQVRFIELNYKHLLGRAPYDESEIAFHVDLYDQQGYEAEINSYLDSTEYQESFGDSVVPSYRGFNSQRGQKTVGFTRMFRLYRGYANSDRAQYGKNRPRLTQEVARNLPMPIQPPSTGRVSEFVGAGAGLVGAAAGDRDQLYRVRYTQSVASGRAPLRLSNRDLLVSYDQLSTRLQQINRAGGRVLSISAV</sequence>
<keyword evidence="5" id="KW-0793">Thylakoid</keyword>
<evidence type="ECO:0000256" key="1">
    <source>
        <dbReference type="ARBA" id="ARBA00004445"/>
    </source>
</evidence>
<evidence type="ECO:0000313" key="10">
    <source>
        <dbReference type="EMBL" id="QKD81308.1"/>
    </source>
</evidence>
<dbReference type="InterPro" id="IPR008213">
    <property type="entry name" value="CpcD-like_dom"/>
</dbReference>
<reference evidence="10 11" key="1">
    <citation type="submission" date="2020-05" db="EMBL/GenBank/DDBJ databases">
        <title>Complete genome sequence of of a novel Thermoleptolyngbya strain isolated from hot springs of Ganzi, Sichuan China.</title>
        <authorList>
            <person name="Tang J."/>
            <person name="Daroch M."/>
            <person name="Li L."/>
            <person name="Waleron K."/>
            <person name="Waleron M."/>
            <person name="Waleron M."/>
        </authorList>
    </citation>
    <scope>NUCLEOTIDE SEQUENCE [LARGE SCALE GENOMIC DNA]</scope>
    <source>
        <strain evidence="10 11">PKUAC-SCTA183</strain>
    </source>
</reference>
<comment type="subcellular location">
    <subcellularLocation>
        <location evidence="1">Cellular thylakoid membrane</location>
        <topology evidence="1">Peripheral membrane protein</topology>
        <orientation evidence="1">Cytoplasmic side</orientation>
    </subcellularLocation>
</comment>
<evidence type="ECO:0000256" key="2">
    <source>
        <dbReference type="ARBA" id="ARBA00022531"/>
    </source>
</evidence>
<dbReference type="PROSITE" id="PS51445">
    <property type="entry name" value="PBS_LINKER"/>
    <property type="match status" value="1"/>
</dbReference>
<dbReference type="InterPro" id="IPR001297">
    <property type="entry name" value="PBS_linker_dom"/>
</dbReference>
<evidence type="ECO:0000256" key="6">
    <source>
        <dbReference type="ARBA" id="ARBA00023136"/>
    </source>
</evidence>
<evidence type="ECO:0000259" key="8">
    <source>
        <dbReference type="PROSITE" id="PS51441"/>
    </source>
</evidence>
<keyword evidence="2" id="KW-0602">Photosynthesis</keyword>
<organism evidence="10 11">
    <name type="scientific">Thermoleptolyngbya sichuanensis A183</name>
    <dbReference type="NCBI Taxonomy" id="2737172"/>
    <lineage>
        <taxon>Bacteria</taxon>
        <taxon>Bacillati</taxon>
        <taxon>Cyanobacteriota</taxon>
        <taxon>Cyanophyceae</taxon>
        <taxon>Oculatellales</taxon>
        <taxon>Oculatellaceae</taxon>
        <taxon>Thermoleptolyngbya</taxon>
        <taxon>Thermoleptolyngbya sichuanensis</taxon>
    </lineage>
</organism>
<keyword evidence="11" id="KW-1185">Reference proteome</keyword>
<dbReference type="Gene3D" id="1.10.3130.20">
    <property type="entry name" value="Phycobilisome linker domain"/>
    <property type="match status" value="1"/>
</dbReference>
<keyword evidence="4 7" id="KW-0605">Phycobilisome</keyword>
<evidence type="ECO:0000313" key="11">
    <source>
        <dbReference type="Proteomes" id="UP000505210"/>
    </source>
</evidence>
<dbReference type="Proteomes" id="UP000505210">
    <property type="component" value="Chromosome"/>
</dbReference>
<evidence type="ECO:0000256" key="3">
    <source>
        <dbReference type="ARBA" id="ARBA00022549"/>
    </source>
</evidence>
<dbReference type="Pfam" id="PF01383">
    <property type="entry name" value="CpcD"/>
    <property type="match status" value="1"/>
</dbReference>
<feature type="domain" description="PBS-linker" evidence="9">
    <location>
        <begin position="1"/>
        <end position="180"/>
    </location>
</feature>
<dbReference type="KEGG" id="theu:HPC62_03200"/>
<name>A0A6M8B4I5_9CYAN</name>
<evidence type="ECO:0000256" key="4">
    <source>
        <dbReference type="ARBA" id="ARBA00022738"/>
    </source>
</evidence>
<evidence type="ECO:0000259" key="9">
    <source>
        <dbReference type="PROSITE" id="PS51445"/>
    </source>
</evidence>
<dbReference type="InterPro" id="IPR038255">
    <property type="entry name" value="PBS_linker_sf"/>
</dbReference>
<dbReference type="SMART" id="SM01094">
    <property type="entry name" value="CpcD"/>
    <property type="match status" value="1"/>
</dbReference>
<keyword evidence="3" id="KW-0042">Antenna complex</keyword>
<dbReference type="GO" id="GO:0015979">
    <property type="term" value="P:photosynthesis"/>
    <property type="evidence" value="ECO:0007669"/>
    <property type="project" value="UniProtKB-KW"/>
</dbReference>
<protein>
    <submittedName>
        <fullName evidence="10">Photosystem I reaction center subunit XII</fullName>
    </submittedName>
</protein>
<dbReference type="GO" id="GO:0030089">
    <property type="term" value="C:phycobilisome"/>
    <property type="evidence" value="ECO:0007669"/>
    <property type="project" value="UniProtKB-UniRule"/>
</dbReference>
<dbReference type="RefSeq" id="WP_172353714.1">
    <property type="nucleotide sequence ID" value="NZ_CP053661.1"/>
</dbReference>
<dbReference type="InterPro" id="IPR016470">
    <property type="entry name" value="Phycobilisome"/>
</dbReference>
<dbReference type="Pfam" id="PF00427">
    <property type="entry name" value="PBS_linker_poly"/>
    <property type="match status" value="1"/>
</dbReference>
<dbReference type="AlphaFoldDB" id="A0A6M8B4I5"/>
<dbReference type="EMBL" id="CP053661">
    <property type="protein sequence ID" value="QKD81308.1"/>
    <property type="molecule type" value="Genomic_DNA"/>
</dbReference>
<dbReference type="GO" id="GO:0031676">
    <property type="term" value="C:plasma membrane-derived thylakoid membrane"/>
    <property type="evidence" value="ECO:0007669"/>
    <property type="project" value="UniProtKB-SubCell"/>
</dbReference>